<dbReference type="InterPro" id="IPR000073">
    <property type="entry name" value="AB_hydrolase_1"/>
</dbReference>
<dbReference type="PANTHER" id="PTHR43433:SF5">
    <property type="entry name" value="AB HYDROLASE-1 DOMAIN-CONTAINING PROTEIN"/>
    <property type="match status" value="1"/>
</dbReference>
<proteinExistence type="predicted"/>
<dbReference type="SUPFAM" id="SSF53474">
    <property type="entry name" value="alpha/beta-Hydrolases"/>
    <property type="match status" value="1"/>
</dbReference>
<protein>
    <submittedName>
        <fullName evidence="2">Alpha/beta hydrolase</fullName>
    </submittedName>
</protein>
<dbReference type="InterPro" id="IPR029058">
    <property type="entry name" value="AB_hydrolase_fold"/>
</dbReference>
<sequence length="321" mass="34396">MATQSTFGPRDEDTPMRNIYPALIALAALSMPALTPAFAEDAGGVEPVTTFEAMPEPAHSGYETVNGLEMYYQVHGEGGPPLVLLHGGLMTIETLGPLLPALAETRTVYAIELEGHGRTRDLDRPLSLRQFADDVAGFITQQGLDPVDVVGFSMGGATALGLAAHHPETVNRLAVISASHQEDSIYGSVREGWPHMSAEMLADTPMEAAYMAVAPEPERFKVLVDKIRAAMLSGMGWEDDAMRAIDAPTLLIVGDTDIVQPAKVLELFQLMGGATSDGPMGPQVNPDRKFAVLPGATHYDILYRVDMLMPLLASFLSPAQD</sequence>
<dbReference type="GO" id="GO:0016787">
    <property type="term" value="F:hydrolase activity"/>
    <property type="evidence" value="ECO:0007669"/>
    <property type="project" value="UniProtKB-KW"/>
</dbReference>
<dbReference type="InterPro" id="IPR050471">
    <property type="entry name" value="AB_hydrolase"/>
</dbReference>
<dbReference type="AlphaFoldDB" id="A0A5A9ZHD1"/>
<name>A0A5A9ZHD1_9RHOB</name>
<accession>A0A5A9ZHD1</accession>
<gene>
    <name evidence="2" type="ORF">FLO80_07285</name>
</gene>
<reference evidence="2 3" key="1">
    <citation type="submission" date="2019-07" db="EMBL/GenBank/DDBJ databases">
        <title>Aquicoccus porphyridii gen. nov., sp. nov., isolated from a small marine red alga, Porphyridium marinum.</title>
        <authorList>
            <person name="Liu L."/>
        </authorList>
    </citation>
    <scope>NUCLEOTIDE SEQUENCE [LARGE SCALE GENOMIC DNA]</scope>
    <source>
        <strain evidence="2 3">L1 8-17</strain>
    </source>
</reference>
<keyword evidence="3" id="KW-1185">Reference proteome</keyword>
<keyword evidence="2" id="KW-0378">Hydrolase</keyword>
<evidence type="ECO:0000313" key="2">
    <source>
        <dbReference type="EMBL" id="KAA0916621.1"/>
    </source>
</evidence>
<dbReference type="EMBL" id="VINQ01000004">
    <property type="protein sequence ID" value="KAA0916621.1"/>
    <property type="molecule type" value="Genomic_DNA"/>
</dbReference>
<dbReference type="Pfam" id="PF00561">
    <property type="entry name" value="Abhydrolase_1"/>
    <property type="match status" value="1"/>
</dbReference>
<comment type="caution">
    <text evidence="2">The sequence shown here is derived from an EMBL/GenBank/DDBJ whole genome shotgun (WGS) entry which is preliminary data.</text>
</comment>
<evidence type="ECO:0000259" key="1">
    <source>
        <dbReference type="Pfam" id="PF00561"/>
    </source>
</evidence>
<evidence type="ECO:0000313" key="3">
    <source>
        <dbReference type="Proteomes" id="UP000325291"/>
    </source>
</evidence>
<organism evidence="2 3">
    <name type="scientific">Aquicoccus porphyridii</name>
    <dbReference type="NCBI Taxonomy" id="1852029"/>
    <lineage>
        <taxon>Bacteria</taxon>
        <taxon>Pseudomonadati</taxon>
        <taxon>Pseudomonadota</taxon>
        <taxon>Alphaproteobacteria</taxon>
        <taxon>Rhodobacterales</taxon>
        <taxon>Paracoccaceae</taxon>
        <taxon>Aquicoccus</taxon>
    </lineage>
</organism>
<dbReference type="PANTHER" id="PTHR43433">
    <property type="entry name" value="HYDROLASE, ALPHA/BETA FOLD FAMILY PROTEIN"/>
    <property type="match status" value="1"/>
</dbReference>
<dbReference type="Proteomes" id="UP000325291">
    <property type="component" value="Unassembled WGS sequence"/>
</dbReference>
<dbReference type="Gene3D" id="3.40.50.1820">
    <property type="entry name" value="alpha/beta hydrolase"/>
    <property type="match status" value="1"/>
</dbReference>
<dbReference type="PRINTS" id="PR00111">
    <property type="entry name" value="ABHYDROLASE"/>
</dbReference>
<feature type="domain" description="AB hydrolase-1" evidence="1">
    <location>
        <begin position="80"/>
        <end position="202"/>
    </location>
</feature>